<organism evidence="2 3">
    <name type="scientific">Mikania micrantha</name>
    <name type="common">bitter vine</name>
    <dbReference type="NCBI Taxonomy" id="192012"/>
    <lineage>
        <taxon>Eukaryota</taxon>
        <taxon>Viridiplantae</taxon>
        <taxon>Streptophyta</taxon>
        <taxon>Embryophyta</taxon>
        <taxon>Tracheophyta</taxon>
        <taxon>Spermatophyta</taxon>
        <taxon>Magnoliopsida</taxon>
        <taxon>eudicotyledons</taxon>
        <taxon>Gunneridae</taxon>
        <taxon>Pentapetalae</taxon>
        <taxon>asterids</taxon>
        <taxon>campanulids</taxon>
        <taxon>Asterales</taxon>
        <taxon>Asteraceae</taxon>
        <taxon>Asteroideae</taxon>
        <taxon>Heliantheae alliance</taxon>
        <taxon>Eupatorieae</taxon>
        <taxon>Mikania</taxon>
    </lineage>
</organism>
<name>A0A5N6NY90_9ASTR</name>
<evidence type="ECO:0000313" key="3">
    <source>
        <dbReference type="Proteomes" id="UP000326396"/>
    </source>
</evidence>
<evidence type="ECO:0000256" key="1">
    <source>
        <dbReference type="SAM" id="MobiDB-lite"/>
    </source>
</evidence>
<keyword evidence="3" id="KW-1185">Reference proteome</keyword>
<comment type="caution">
    <text evidence="2">The sequence shown here is derived from an EMBL/GenBank/DDBJ whole genome shotgun (WGS) entry which is preliminary data.</text>
</comment>
<dbReference type="AlphaFoldDB" id="A0A5N6NY90"/>
<feature type="region of interest" description="Disordered" evidence="1">
    <location>
        <begin position="1"/>
        <end position="25"/>
    </location>
</feature>
<protein>
    <submittedName>
        <fullName evidence="2">Uncharacterized protein</fullName>
    </submittedName>
</protein>
<dbReference type="EMBL" id="SZYD01000008">
    <property type="protein sequence ID" value="KAD5507753.1"/>
    <property type="molecule type" value="Genomic_DNA"/>
</dbReference>
<gene>
    <name evidence="2" type="ORF">E3N88_15456</name>
</gene>
<sequence>MKTSKDSIGTNQRKRSHGTDSVSLTESCESFNRSQSCAIQELGGAVKASTGFNLTCDRFERRRGAVKVPVGLNLE</sequence>
<accession>A0A5N6NY90</accession>
<dbReference type="Proteomes" id="UP000326396">
    <property type="component" value="Linkage Group LG16"/>
</dbReference>
<proteinExistence type="predicted"/>
<feature type="compositionally biased region" description="Polar residues" evidence="1">
    <location>
        <begin position="1"/>
        <end position="11"/>
    </location>
</feature>
<reference evidence="2 3" key="1">
    <citation type="submission" date="2019-05" db="EMBL/GenBank/DDBJ databases">
        <title>Mikania micrantha, genome provides insights into the molecular mechanism of rapid growth.</title>
        <authorList>
            <person name="Liu B."/>
        </authorList>
    </citation>
    <scope>NUCLEOTIDE SEQUENCE [LARGE SCALE GENOMIC DNA]</scope>
    <source>
        <strain evidence="2">NLD-2019</strain>
        <tissue evidence="2">Leaf</tissue>
    </source>
</reference>
<evidence type="ECO:0000313" key="2">
    <source>
        <dbReference type="EMBL" id="KAD5507753.1"/>
    </source>
</evidence>